<evidence type="ECO:0000313" key="11">
    <source>
        <dbReference type="Proteomes" id="UP001516023"/>
    </source>
</evidence>
<dbReference type="InterPro" id="IPR056773">
    <property type="entry name" value="WHD_ORC2"/>
</dbReference>
<evidence type="ECO:0000256" key="7">
    <source>
        <dbReference type="ARBA" id="ARBA00023242"/>
    </source>
</evidence>
<keyword evidence="7" id="KW-0539">Nucleus</keyword>
<feature type="region of interest" description="Disordered" evidence="8">
    <location>
        <begin position="638"/>
        <end position="661"/>
    </location>
</feature>
<dbReference type="EMBL" id="JABMIG020000046">
    <property type="protein sequence ID" value="KAL3798358.1"/>
    <property type="molecule type" value="Genomic_DNA"/>
</dbReference>
<dbReference type="PANTHER" id="PTHR14052:SF0">
    <property type="entry name" value="ORIGIN RECOGNITION COMPLEX SUBUNIT 2"/>
    <property type="match status" value="1"/>
</dbReference>
<accession>A0ABD3QEL7</accession>
<feature type="domain" description="Zinc finger PHD-type" evidence="9">
    <location>
        <begin position="582"/>
        <end position="631"/>
    </location>
</feature>
<dbReference type="InterPro" id="IPR013083">
    <property type="entry name" value="Znf_RING/FYVE/PHD"/>
</dbReference>
<evidence type="ECO:0000256" key="1">
    <source>
        <dbReference type="ARBA" id="ARBA00004123"/>
    </source>
</evidence>
<dbReference type="GO" id="GO:0008270">
    <property type="term" value="F:zinc ion binding"/>
    <property type="evidence" value="ECO:0007669"/>
    <property type="project" value="UniProtKB-KW"/>
</dbReference>
<evidence type="ECO:0000256" key="2">
    <source>
        <dbReference type="ARBA" id="ARBA00007421"/>
    </source>
</evidence>
<evidence type="ECO:0000259" key="9">
    <source>
        <dbReference type="SMART" id="SM00249"/>
    </source>
</evidence>
<keyword evidence="3" id="KW-0235">DNA replication</keyword>
<dbReference type="Pfam" id="PF04084">
    <property type="entry name" value="RecA-like_ORC2"/>
    <property type="match status" value="1"/>
</dbReference>
<keyword evidence="6" id="KW-0862">Zinc</keyword>
<dbReference type="InterPro" id="IPR056772">
    <property type="entry name" value="RecA-like_ORC2"/>
</dbReference>
<feature type="compositionally biased region" description="Low complexity" evidence="8">
    <location>
        <begin position="646"/>
        <end position="661"/>
    </location>
</feature>
<dbReference type="CDD" id="cd15489">
    <property type="entry name" value="PHD_SF"/>
    <property type="match status" value="1"/>
</dbReference>
<dbReference type="PANTHER" id="PTHR14052">
    <property type="entry name" value="ORIGIN RECOGNITION COMPLEX SUBUNIT 2"/>
    <property type="match status" value="1"/>
</dbReference>
<dbReference type="AlphaFoldDB" id="A0ABD3QEL7"/>
<dbReference type="InterPro" id="IPR007220">
    <property type="entry name" value="ORC2"/>
</dbReference>
<reference evidence="10 11" key="1">
    <citation type="journal article" date="2020" name="G3 (Bethesda)">
        <title>Improved Reference Genome for Cyclotella cryptica CCMP332, a Model for Cell Wall Morphogenesis, Salinity Adaptation, and Lipid Production in Diatoms (Bacillariophyta).</title>
        <authorList>
            <person name="Roberts W.R."/>
            <person name="Downey K.M."/>
            <person name="Ruck E.C."/>
            <person name="Traller J.C."/>
            <person name="Alverson A.J."/>
        </authorList>
    </citation>
    <scope>NUCLEOTIDE SEQUENCE [LARGE SCALE GENOMIC DNA]</scope>
    <source>
        <strain evidence="10 11">CCMP332</strain>
    </source>
</reference>
<gene>
    <name evidence="10" type="ORF">HJC23_005011</name>
</gene>
<dbReference type="GO" id="GO:0005634">
    <property type="term" value="C:nucleus"/>
    <property type="evidence" value="ECO:0007669"/>
    <property type="project" value="UniProtKB-SubCell"/>
</dbReference>
<keyword evidence="4" id="KW-0479">Metal-binding</keyword>
<evidence type="ECO:0000256" key="8">
    <source>
        <dbReference type="SAM" id="MobiDB-lite"/>
    </source>
</evidence>
<evidence type="ECO:0000256" key="3">
    <source>
        <dbReference type="ARBA" id="ARBA00022705"/>
    </source>
</evidence>
<dbReference type="InterPro" id="IPR001965">
    <property type="entry name" value="Znf_PHD"/>
</dbReference>
<dbReference type="Gene3D" id="3.30.40.10">
    <property type="entry name" value="Zinc/RING finger domain, C3HC4 (zinc finger)"/>
    <property type="match status" value="2"/>
</dbReference>
<protein>
    <recommendedName>
        <fullName evidence="9">Zinc finger PHD-type domain-containing protein</fullName>
    </recommendedName>
</protein>
<dbReference type="Pfam" id="PF24882">
    <property type="entry name" value="WHD_ORC2"/>
    <property type="match status" value="1"/>
</dbReference>
<evidence type="ECO:0000256" key="5">
    <source>
        <dbReference type="ARBA" id="ARBA00022771"/>
    </source>
</evidence>
<dbReference type="SMART" id="SM00249">
    <property type="entry name" value="PHD"/>
    <property type="match status" value="2"/>
</dbReference>
<organism evidence="10 11">
    <name type="scientific">Cyclotella cryptica</name>
    <dbReference type="NCBI Taxonomy" id="29204"/>
    <lineage>
        <taxon>Eukaryota</taxon>
        <taxon>Sar</taxon>
        <taxon>Stramenopiles</taxon>
        <taxon>Ochrophyta</taxon>
        <taxon>Bacillariophyta</taxon>
        <taxon>Coscinodiscophyceae</taxon>
        <taxon>Thalassiosirophycidae</taxon>
        <taxon>Stephanodiscales</taxon>
        <taxon>Stephanodiscaceae</taxon>
        <taxon>Cyclotella</taxon>
    </lineage>
</organism>
<evidence type="ECO:0000313" key="10">
    <source>
        <dbReference type="EMBL" id="KAL3798358.1"/>
    </source>
</evidence>
<keyword evidence="11" id="KW-1185">Reference proteome</keyword>
<dbReference type="SUPFAM" id="SSF57903">
    <property type="entry name" value="FYVE/PHD zinc finger"/>
    <property type="match status" value="1"/>
</dbReference>
<comment type="subcellular location">
    <subcellularLocation>
        <location evidence="1">Nucleus</location>
    </subcellularLocation>
</comment>
<feature type="domain" description="Zinc finger PHD-type" evidence="9">
    <location>
        <begin position="410"/>
        <end position="469"/>
    </location>
</feature>
<comment type="similarity">
    <text evidence="2">Belongs to the ORC2 family.</text>
</comment>
<feature type="compositionally biased region" description="Basic and acidic residues" evidence="8">
    <location>
        <begin position="146"/>
        <end position="156"/>
    </location>
</feature>
<comment type="caution">
    <text evidence="10">The sequence shown here is derived from an EMBL/GenBank/DDBJ whole genome shotgun (WGS) entry which is preliminary data.</text>
</comment>
<sequence length="1024" mass="114890">MNSNASWLYQRCLTSTSKKPSSSSSPDHAALQLSIKTLDIIRSSSTNDGITNGCTSTTHSALYAASRDLKFVLDVIQRIEDFCRDEELNEEALAAAAAAAAYPSSDVGDGLGDESMEEGELEVCQKNGIVDEDDGGDADASIETSQDTRTDTDHIDPSNGIYRNLDGDGMVEGELDARNLDGMLGEEKTKAVSEIEVGDGMIEEKSKVADEAERDNTKVLRKTKQEIQTDDDVSQHIDPFELHCFQLRTKVLGLSLPTFTTELWKYLQMAGWTYVLGTYRPPKEKRGAWSDPEAMAKRLFKEAADVCANVGAVDQQQESDAEEGPEVFETANQIVEYLDQYCLPDYCLTPIQIRAERERLAQKSAAYERRCKRLRYDLLEIAYRERLRQQLTLSGEVIGMKSKYGHNHRPCEVCFEGAHPKYPRVACRDCGLVVHTQCYGLSDYTVRTSDDDISRDVDEKGFFQCEVCKAGLATGTINKKLLWNAPQNARWRAYSHPNAMCQLCDSKLISGGMIRIMNETSSSRESTTVKRRRSRENQIYETWVHIYCYNVMTGKGYKYMSQNSEEVIDRIMKVKSTTLDVTCQLCPKLKKGLIVECQRKCGKYFHPICLQVDQPKASRMKGKVNICGQCAGISGNGKALERDRSSPSLPSNISSDPLPNSTTRGALDSDQYFMQPLKKKALNQDVQHNENIAVPPVRTSIEEARKIYYAEKSEAGLCEVESQYGAQFREWALSLSIGQSILLYGLGSKRCILESFGDALAAEGNVIMINGYDVDLDLTEFLDLMAQIVSPDGSTPFDHSSSNPSEVEIRRGWVKKSVYIAENYSEDSPLFVLLHNIDGKKLSSWCVQEALATLTAKSKRDGFPMIRIAASIDDINRSMFWDPHTENKFNWVWKLVHTYRPHFEEFKHGPQEGFQKKTKKIRSNMQDVAVKMVLKSLASKHKDVVKLLATLQSRSASTISYAELKDACLKNLIVASDSTLRAVLKELKDHGMLQFGRTGEDLDERESAFIPSNEMLHEILTYDS</sequence>
<evidence type="ECO:0000256" key="6">
    <source>
        <dbReference type="ARBA" id="ARBA00022833"/>
    </source>
</evidence>
<proteinExistence type="inferred from homology"/>
<feature type="region of interest" description="Disordered" evidence="8">
    <location>
        <begin position="129"/>
        <end position="167"/>
    </location>
</feature>
<dbReference type="Pfam" id="PF13832">
    <property type="entry name" value="zf-HC5HC2H_2"/>
    <property type="match status" value="1"/>
</dbReference>
<dbReference type="Proteomes" id="UP001516023">
    <property type="component" value="Unassembled WGS sequence"/>
</dbReference>
<name>A0ABD3QEL7_9STRA</name>
<keyword evidence="5" id="KW-0863">Zinc-finger</keyword>
<dbReference type="GO" id="GO:0006260">
    <property type="term" value="P:DNA replication"/>
    <property type="evidence" value="ECO:0007669"/>
    <property type="project" value="UniProtKB-KW"/>
</dbReference>
<dbReference type="InterPro" id="IPR011011">
    <property type="entry name" value="Znf_FYVE_PHD"/>
</dbReference>
<evidence type="ECO:0000256" key="4">
    <source>
        <dbReference type="ARBA" id="ARBA00022723"/>
    </source>
</evidence>